<dbReference type="PANTHER" id="PTHR33607:SF2">
    <property type="entry name" value="ENDONUCLEASE-1"/>
    <property type="match status" value="1"/>
</dbReference>
<keyword evidence="3" id="KW-0378">Hydrolase</keyword>
<dbReference type="SUPFAM" id="SSF54060">
    <property type="entry name" value="His-Me finger endonucleases"/>
    <property type="match status" value="1"/>
</dbReference>
<dbReference type="PANTHER" id="PTHR33607">
    <property type="entry name" value="ENDONUCLEASE-1"/>
    <property type="match status" value="1"/>
</dbReference>
<accession>A0ABX8H4M1</accession>
<reference evidence="4 5" key="1">
    <citation type="submission" date="2021-05" db="EMBL/GenBank/DDBJ databases">
        <title>Comparative genomic studies on the polysaccharide-degrading batcterial strains of the Flammeovirga genus.</title>
        <authorList>
            <person name="Zewei F."/>
            <person name="Zheng Z."/>
            <person name="Yu L."/>
            <person name="Ruyue G."/>
            <person name="Yanhong M."/>
            <person name="Yuanyuan C."/>
            <person name="Jingyan G."/>
            <person name="Wenjun H."/>
        </authorList>
    </citation>
    <scope>NUCLEOTIDE SEQUENCE [LARGE SCALE GENOMIC DNA]</scope>
    <source>
        <strain evidence="4 5">YS10</strain>
        <plasmid evidence="4 5">p1</plasmid>
    </source>
</reference>
<evidence type="ECO:0000313" key="4">
    <source>
        <dbReference type="EMBL" id="QWG10751.1"/>
    </source>
</evidence>
<name>A0ABX8H4M1_9BACT</name>
<evidence type="ECO:0000256" key="1">
    <source>
        <dbReference type="ARBA" id="ARBA00006429"/>
    </source>
</evidence>
<dbReference type="GO" id="GO:0004519">
    <property type="term" value="F:endonuclease activity"/>
    <property type="evidence" value="ECO:0007669"/>
    <property type="project" value="UniProtKB-KW"/>
</dbReference>
<geneLocation type="plasmid" evidence="4 5">
    <name>p1</name>
</geneLocation>
<keyword evidence="4" id="KW-0614">Plasmid</keyword>
<dbReference type="InterPro" id="IPR007346">
    <property type="entry name" value="Endonuclease-I"/>
</dbReference>
<comment type="similarity">
    <text evidence="1">Belongs to the EndA/NucM nuclease family.</text>
</comment>
<dbReference type="Pfam" id="PF04231">
    <property type="entry name" value="Endonuclease_1"/>
    <property type="match status" value="1"/>
</dbReference>
<keyword evidence="2" id="KW-0540">Nuclease</keyword>
<dbReference type="InterPro" id="IPR044925">
    <property type="entry name" value="His-Me_finger_sf"/>
</dbReference>
<sequence length="309" mass="34908">MSSYGNVVVAFLYDGEEGVEDGGFSIDDFKFNEGHSGGEVDPTEYYNAVDGLTGYTLKTGLYQIISSNTTVLEYTPGVWEAYATTDDKYGQGQIIWDMYSDIPDPNNPSVPDAAQPNEYEYDYGQGGDQCTNTPGYEEGCYNREHSFPKSWFDDGYPMYTDIHHVVPSDSYVNTRRSNYPYGEVGNATWTSTNGSKLGSAVSGLGYSGTVFEPIDEYKGDFARIYFYMATRYENVIDGWDRNSSSADDVLNGTSNQVYETWYLNLMKKWHTNDPVSQKEIERNEAIFLIQGNRNPFIDHPEYVTEIWGN</sequence>
<protein>
    <submittedName>
        <fullName evidence="4">Endonuclease</fullName>
    </submittedName>
</protein>
<evidence type="ECO:0000313" key="5">
    <source>
        <dbReference type="Proteomes" id="UP000682802"/>
    </source>
</evidence>
<organism evidence="4 5">
    <name type="scientific">Flammeovirga kamogawensis</name>
    <dbReference type="NCBI Taxonomy" id="373891"/>
    <lineage>
        <taxon>Bacteria</taxon>
        <taxon>Pseudomonadati</taxon>
        <taxon>Bacteroidota</taxon>
        <taxon>Cytophagia</taxon>
        <taxon>Cytophagales</taxon>
        <taxon>Flammeovirgaceae</taxon>
        <taxon>Flammeovirga</taxon>
    </lineage>
</organism>
<dbReference type="Proteomes" id="UP000682802">
    <property type="component" value="Plasmid p1"/>
</dbReference>
<gene>
    <name evidence="4" type="ORF">KM029_25075</name>
</gene>
<proteinExistence type="inferred from homology"/>
<evidence type="ECO:0000256" key="2">
    <source>
        <dbReference type="ARBA" id="ARBA00022722"/>
    </source>
</evidence>
<keyword evidence="5" id="KW-1185">Reference proteome</keyword>
<keyword evidence="4" id="KW-0255">Endonuclease</keyword>
<dbReference type="EMBL" id="CP076130">
    <property type="protein sequence ID" value="QWG10751.1"/>
    <property type="molecule type" value="Genomic_DNA"/>
</dbReference>
<evidence type="ECO:0000256" key="3">
    <source>
        <dbReference type="ARBA" id="ARBA00022801"/>
    </source>
</evidence>